<keyword evidence="1" id="KW-0812">Transmembrane</keyword>
<dbReference type="RefSeq" id="WP_138246093.1">
    <property type="nucleotide sequence ID" value="NZ_CP040330.1"/>
</dbReference>
<proteinExistence type="predicted"/>
<feature type="transmembrane region" description="Helical" evidence="1">
    <location>
        <begin position="60"/>
        <end position="78"/>
    </location>
</feature>
<keyword evidence="1" id="KW-0472">Membrane</keyword>
<evidence type="ECO:0000256" key="1">
    <source>
        <dbReference type="SAM" id="Phobius"/>
    </source>
</evidence>
<feature type="transmembrane region" description="Helical" evidence="1">
    <location>
        <begin position="16"/>
        <end position="40"/>
    </location>
</feature>
<dbReference type="Proteomes" id="UP000302218">
    <property type="component" value="Chromosome"/>
</dbReference>
<evidence type="ECO:0000313" key="3">
    <source>
        <dbReference type="Proteomes" id="UP000302218"/>
    </source>
</evidence>
<dbReference type="GeneID" id="40266658"/>
<evidence type="ECO:0000313" key="2">
    <source>
        <dbReference type="EMBL" id="QCS43640.1"/>
    </source>
</evidence>
<sequence>MELEDHREHELVKDRLLLTAGVGALVGASLASLVTYLVLTAPTGTAVTTGPAVPDVPAEVWAPVAAFAGLAWACYGYVQVRGEWRDLGVLDS</sequence>
<name>A0A4P8WJK3_9EURY</name>
<organism evidence="2 3">
    <name type="scientific">Natrinema versiforme</name>
    <dbReference type="NCBI Taxonomy" id="88724"/>
    <lineage>
        <taxon>Archaea</taxon>
        <taxon>Methanobacteriati</taxon>
        <taxon>Methanobacteriota</taxon>
        <taxon>Stenosarchaea group</taxon>
        <taxon>Halobacteria</taxon>
        <taxon>Halobacteriales</taxon>
        <taxon>Natrialbaceae</taxon>
        <taxon>Natrinema</taxon>
    </lineage>
</organism>
<accession>A0A4P8WJK3</accession>
<dbReference type="EMBL" id="CP040330">
    <property type="protein sequence ID" value="QCS43640.1"/>
    <property type="molecule type" value="Genomic_DNA"/>
</dbReference>
<dbReference type="KEGG" id="nvr:FEJ81_15255"/>
<reference evidence="3" key="1">
    <citation type="submission" date="2019-05" db="EMBL/GenBank/DDBJ databases">
        <title>Genome sequence and methylation pattern of the halophilic Archaeon Natrinema versiforme BOL5-4.</title>
        <authorList>
            <person name="DasSarma P."/>
            <person name="Anton B.P."/>
            <person name="DasSarma S.L."/>
            <person name="Martinez F.L."/>
            <person name="Guzman D."/>
            <person name="Roberts R.J."/>
            <person name="DasSarma S."/>
        </authorList>
    </citation>
    <scope>NUCLEOTIDE SEQUENCE [LARGE SCALE GENOMIC DNA]</scope>
    <source>
        <strain evidence="3">BOL5-4</strain>
    </source>
</reference>
<gene>
    <name evidence="2" type="ORF">FEJ81_15255</name>
</gene>
<protein>
    <submittedName>
        <fullName evidence="2">Uncharacterized protein</fullName>
    </submittedName>
</protein>
<keyword evidence="1" id="KW-1133">Transmembrane helix</keyword>
<dbReference type="AlphaFoldDB" id="A0A4P8WJK3"/>